<evidence type="ECO:0000313" key="2">
    <source>
        <dbReference type="EMBL" id="GBN26557.1"/>
    </source>
</evidence>
<dbReference type="EMBL" id="BGPR01123301">
    <property type="protein sequence ID" value="GBN26543.1"/>
    <property type="molecule type" value="Genomic_DNA"/>
</dbReference>
<evidence type="ECO:0000313" key="4">
    <source>
        <dbReference type="Proteomes" id="UP000499080"/>
    </source>
</evidence>
<evidence type="ECO:0000313" key="3">
    <source>
        <dbReference type="EMBL" id="GBN28204.1"/>
    </source>
</evidence>
<keyword evidence="4" id="KW-1185">Reference proteome</keyword>
<organism evidence="3 4">
    <name type="scientific">Araneus ventricosus</name>
    <name type="common">Orbweaver spider</name>
    <name type="synonym">Epeira ventricosa</name>
    <dbReference type="NCBI Taxonomy" id="182803"/>
    <lineage>
        <taxon>Eukaryota</taxon>
        <taxon>Metazoa</taxon>
        <taxon>Ecdysozoa</taxon>
        <taxon>Arthropoda</taxon>
        <taxon>Chelicerata</taxon>
        <taxon>Arachnida</taxon>
        <taxon>Araneae</taxon>
        <taxon>Araneomorphae</taxon>
        <taxon>Entelegynae</taxon>
        <taxon>Araneoidea</taxon>
        <taxon>Araneidae</taxon>
        <taxon>Araneus</taxon>
    </lineage>
</organism>
<sequence>MHYRVFANSISFCTIPFGSATCIFRNLPYNVTGKVSGRRVQGSKLDSTEDLSLALGLNLTSWIKRLPVDAVWKLGDGGDSLGIAVVI</sequence>
<accession>A0A4Y2MPE5</accession>
<dbReference type="EMBL" id="BGPR01123903">
    <property type="protein sequence ID" value="GBN28204.1"/>
    <property type="molecule type" value="Genomic_DNA"/>
</dbReference>
<name>A0A4Y2MPE5_ARAVE</name>
<evidence type="ECO:0000313" key="1">
    <source>
        <dbReference type="EMBL" id="GBN26543.1"/>
    </source>
</evidence>
<comment type="caution">
    <text evidence="3">The sequence shown here is derived from an EMBL/GenBank/DDBJ whole genome shotgun (WGS) entry which is preliminary data.</text>
</comment>
<reference evidence="3 4" key="1">
    <citation type="journal article" date="2019" name="Sci. Rep.">
        <title>Orb-weaving spider Araneus ventricosus genome elucidates the spidroin gene catalogue.</title>
        <authorList>
            <person name="Kono N."/>
            <person name="Nakamura H."/>
            <person name="Ohtoshi R."/>
            <person name="Moran D.A.P."/>
            <person name="Shinohara A."/>
            <person name="Yoshida Y."/>
            <person name="Fujiwara M."/>
            <person name="Mori M."/>
            <person name="Tomita M."/>
            <person name="Arakawa K."/>
        </authorList>
    </citation>
    <scope>NUCLEOTIDE SEQUENCE [LARGE SCALE GENOMIC DNA]</scope>
</reference>
<dbReference type="AlphaFoldDB" id="A0A4Y2MPE5"/>
<proteinExistence type="predicted"/>
<protein>
    <submittedName>
        <fullName evidence="3">Uncharacterized protein</fullName>
    </submittedName>
</protein>
<gene>
    <name evidence="1" type="ORF">AVEN_163726_1</name>
    <name evidence="2" type="ORF">AVEN_189700_1</name>
    <name evidence="3" type="ORF">AVEN_236080_1</name>
</gene>
<dbReference type="Proteomes" id="UP000499080">
    <property type="component" value="Unassembled WGS sequence"/>
</dbReference>
<dbReference type="EMBL" id="BGPR01123305">
    <property type="protein sequence ID" value="GBN26557.1"/>
    <property type="molecule type" value="Genomic_DNA"/>
</dbReference>